<comment type="caution">
    <text evidence="1">The sequence shown here is derived from an EMBL/GenBank/DDBJ whole genome shotgun (WGS) entry which is preliminary data.</text>
</comment>
<dbReference type="AlphaFoldDB" id="A0A4V6A3N7"/>
<accession>A0A4V6A3N7</accession>
<gene>
    <name evidence="1" type="ORF">D5086_0000263560</name>
</gene>
<proteinExistence type="predicted"/>
<evidence type="ECO:0000313" key="1">
    <source>
        <dbReference type="EMBL" id="TKR83585.1"/>
    </source>
</evidence>
<organism evidence="1">
    <name type="scientific">Populus alba</name>
    <name type="common">White poplar</name>
    <dbReference type="NCBI Taxonomy" id="43335"/>
    <lineage>
        <taxon>Eukaryota</taxon>
        <taxon>Viridiplantae</taxon>
        <taxon>Streptophyta</taxon>
        <taxon>Embryophyta</taxon>
        <taxon>Tracheophyta</taxon>
        <taxon>Spermatophyta</taxon>
        <taxon>Magnoliopsida</taxon>
        <taxon>eudicotyledons</taxon>
        <taxon>Gunneridae</taxon>
        <taxon>Pentapetalae</taxon>
        <taxon>rosids</taxon>
        <taxon>fabids</taxon>
        <taxon>Malpighiales</taxon>
        <taxon>Salicaceae</taxon>
        <taxon>Saliceae</taxon>
        <taxon>Populus</taxon>
    </lineage>
</organism>
<protein>
    <submittedName>
        <fullName evidence="1">Uncharacterized protein</fullName>
    </submittedName>
</protein>
<reference evidence="1" key="1">
    <citation type="submission" date="2018-10" db="EMBL/GenBank/DDBJ databases">
        <title>Population genomic analysis revealed the cold adaptation of white poplar.</title>
        <authorList>
            <person name="Liu Y.-J."/>
        </authorList>
    </citation>
    <scope>NUCLEOTIDE SEQUENCE [LARGE SCALE GENOMIC DNA]</scope>
    <source>
        <strain evidence="1">PAL-ZL1</strain>
    </source>
</reference>
<sequence length="101" mass="11378">MYLKNQGSPPEDLAGELCRLQPSLRCYPAVNQLRNCLGLPVDWRAKGGKGSAAWPFFLRHTRGSLYSYMQRRWLSHQDTGAAQCRKVKDDGDLMTGGPKPR</sequence>
<dbReference type="EMBL" id="RCHU01001022">
    <property type="protein sequence ID" value="TKR83585.1"/>
    <property type="molecule type" value="Genomic_DNA"/>
</dbReference>
<name>A0A4V6A3N7_POPAL</name>